<keyword evidence="3 6" id="KW-0812">Transmembrane</keyword>
<evidence type="ECO:0000256" key="5">
    <source>
        <dbReference type="ARBA" id="ARBA00023136"/>
    </source>
</evidence>
<feature type="transmembrane region" description="Helical" evidence="6">
    <location>
        <begin position="146"/>
        <end position="166"/>
    </location>
</feature>
<comment type="caution">
    <text evidence="8">The sequence shown here is derived from an EMBL/GenBank/DDBJ whole genome shotgun (WGS) entry which is preliminary data.</text>
</comment>
<keyword evidence="5 6" id="KW-0472">Membrane</keyword>
<reference evidence="8 9" key="1">
    <citation type="submission" date="2018-10" db="EMBL/GenBank/DDBJ databases">
        <title>Genomic Encyclopedia of Type Strains, Phase IV (KMG-IV): sequencing the most valuable type-strain genomes for metagenomic binning, comparative biology and taxonomic classification.</title>
        <authorList>
            <person name="Goeker M."/>
        </authorList>
    </citation>
    <scope>NUCLEOTIDE SEQUENCE [LARGE SCALE GENOMIC DNA]</scope>
    <source>
        <strain evidence="8 9">DSM 12769</strain>
    </source>
</reference>
<evidence type="ECO:0000256" key="1">
    <source>
        <dbReference type="ARBA" id="ARBA00004651"/>
    </source>
</evidence>
<dbReference type="Proteomes" id="UP000275461">
    <property type="component" value="Unassembled WGS sequence"/>
</dbReference>
<comment type="subcellular location">
    <subcellularLocation>
        <location evidence="1 6">Cell membrane</location>
        <topology evidence="1 6">Multi-pass membrane protein</topology>
    </subcellularLocation>
</comment>
<sequence>MLGLLLVIAAAWALRDHLQLDMLRATLDDLGAWAPLAFMGAYAVAAVGFVPGSVFTLAGGVLFGPLWGTLYSLVGATLGAGLAFLVARHLAADWVARKAGGQLGRVIAGVEREGWRFVALTRLVPLFPFNLLNYALGLTRIPITHYLAATFICMAPGALAYTWLGYAGAEAIAGGERAIQAILIALALLALMLFLPRLIRRIRRQPLPDEHPPPTGRDL</sequence>
<feature type="transmembrane region" description="Helical" evidence="6">
    <location>
        <begin position="39"/>
        <end position="63"/>
    </location>
</feature>
<evidence type="ECO:0000313" key="9">
    <source>
        <dbReference type="Proteomes" id="UP000275461"/>
    </source>
</evidence>
<evidence type="ECO:0000313" key="8">
    <source>
        <dbReference type="EMBL" id="RLK50962.1"/>
    </source>
</evidence>
<proteinExistence type="inferred from homology"/>
<evidence type="ECO:0000256" key="2">
    <source>
        <dbReference type="ARBA" id="ARBA00022475"/>
    </source>
</evidence>
<feature type="transmembrane region" description="Helical" evidence="6">
    <location>
        <begin position="178"/>
        <end position="195"/>
    </location>
</feature>
<gene>
    <name evidence="8" type="ORF">DFR31_0874</name>
</gene>
<dbReference type="GO" id="GO:0005886">
    <property type="term" value="C:plasma membrane"/>
    <property type="evidence" value="ECO:0007669"/>
    <property type="project" value="UniProtKB-SubCell"/>
</dbReference>
<dbReference type="InterPro" id="IPR015414">
    <property type="entry name" value="TMEM64"/>
</dbReference>
<keyword evidence="2 6" id="KW-1003">Cell membrane</keyword>
<dbReference type="Pfam" id="PF09335">
    <property type="entry name" value="VTT_dom"/>
    <property type="match status" value="1"/>
</dbReference>
<dbReference type="EMBL" id="RCDA01000001">
    <property type="protein sequence ID" value="RLK50962.1"/>
    <property type="molecule type" value="Genomic_DNA"/>
</dbReference>
<organism evidence="8 9">
    <name type="scientific">Alkalispirillum mobile</name>
    <dbReference type="NCBI Taxonomy" id="85925"/>
    <lineage>
        <taxon>Bacteria</taxon>
        <taxon>Pseudomonadati</taxon>
        <taxon>Pseudomonadota</taxon>
        <taxon>Gammaproteobacteria</taxon>
        <taxon>Chromatiales</taxon>
        <taxon>Ectothiorhodospiraceae</taxon>
        <taxon>Alkalispirillum</taxon>
    </lineage>
</organism>
<protein>
    <recommendedName>
        <fullName evidence="6">TVP38/TMEM64 family membrane protein</fullName>
    </recommendedName>
</protein>
<evidence type="ECO:0000256" key="4">
    <source>
        <dbReference type="ARBA" id="ARBA00022989"/>
    </source>
</evidence>
<dbReference type="PANTHER" id="PTHR12677">
    <property type="entry name" value="GOLGI APPARATUS MEMBRANE PROTEIN TVP38-RELATED"/>
    <property type="match status" value="1"/>
</dbReference>
<keyword evidence="9" id="KW-1185">Reference proteome</keyword>
<name>A0A498C5N9_9GAMM</name>
<evidence type="ECO:0000256" key="6">
    <source>
        <dbReference type="RuleBase" id="RU366058"/>
    </source>
</evidence>
<evidence type="ECO:0000259" key="7">
    <source>
        <dbReference type="Pfam" id="PF09335"/>
    </source>
</evidence>
<dbReference type="AlphaFoldDB" id="A0A498C5N9"/>
<dbReference type="InterPro" id="IPR032816">
    <property type="entry name" value="VTT_dom"/>
</dbReference>
<keyword evidence="4 6" id="KW-1133">Transmembrane helix</keyword>
<evidence type="ECO:0000256" key="3">
    <source>
        <dbReference type="ARBA" id="ARBA00022692"/>
    </source>
</evidence>
<feature type="transmembrane region" description="Helical" evidence="6">
    <location>
        <begin position="114"/>
        <end position="134"/>
    </location>
</feature>
<feature type="domain" description="VTT" evidence="7">
    <location>
        <begin position="50"/>
        <end position="166"/>
    </location>
</feature>
<accession>A0A498C5N9</accession>
<comment type="similarity">
    <text evidence="6">Belongs to the TVP38/TMEM64 family.</text>
</comment>
<dbReference type="PANTHER" id="PTHR12677:SF59">
    <property type="entry name" value="GOLGI APPARATUS MEMBRANE PROTEIN TVP38-RELATED"/>
    <property type="match status" value="1"/>
</dbReference>
<feature type="transmembrane region" description="Helical" evidence="6">
    <location>
        <begin position="70"/>
        <end position="91"/>
    </location>
</feature>